<gene>
    <name evidence="1" type="ORF">SPELUC_LOCUS11942</name>
</gene>
<comment type="caution">
    <text evidence="1">The sequence shown here is derived from an EMBL/GenBank/DDBJ whole genome shotgun (WGS) entry which is preliminary data.</text>
</comment>
<feature type="non-terminal residue" evidence="1">
    <location>
        <position position="69"/>
    </location>
</feature>
<evidence type="ECO:0000313" key="2">
    <source>
        <dbReference type="Proteomes" id="UP000789366"/>
    </source>
</evidence>
<dbReference type="EMBL" id="CAJVPW010026697">
    <property type="protein sequence ID" value="CAG8713177.1"/>
    <property type="molecule type" value="Genomic_DNA"/>
</dbReference>
<protein>
    <submittedName>
        <fullName evidence="1">16480_t:CDS:1</fullName>
    </submittedName>
</protein>
<proteinExistence type="predicted"/>
<organism evidence="1 2">
    <name type="scientific">Cetraspora pellucida</name>
    <dbReference type="NCBI Taxonomy" id="1433469"/>
    <lineage>
        <taxon>Eukaryota</taxon>
        <taxon>Fungi</taxon>
        <taxon>Fungi incertae sedis</taxon>
        <taxon>Mucoromycota</taxon>
        <taxon>Glomeromycotina</taxon>
        <taxon>Glomeromycetes</taxon>
        <taxon>Diversisporales</taxon>
        <taxon>Gigasporaceae</taxon>
        <taxon>Cetraspora</taxon>
    </lineage>
</organism>
<keyword evidence="2" id="KW-1185">Reference proteome</keyword>
<sequence>MQTEEQKTPKFEIAQRPKKPPTIGKIIEIESNFRKVKFDYPKIYSYTFEVTYQEQKLEKSQIFEVFNKL</sequence>
<name>A0ACA9PRC0_9GLOM</name>
<accession>A0ACA9PRC0</accession>
<reference evidence="1" key="1">
    <citation type="submission" date="2021-06" db="EMBL/GenBank/DDBJ databases">
        <authorList>
            <person name="Kallberg Y."/>
            <person name="Tangrot J."/>
            <person name="Rosling A."/>
        </authorList>
    </citation>
    <scope>NUCLEOTIDE SEQUENCE</scope>
    <source>
        <strain evidence="1">28 12/20/2015</strain>
    </source>
</reference>
<dbReference type="Proteomes" id="UP000789366">
    <property type="component" value="Unassembled WGS sequence"/>
</dbReference>
<evidence type="ECO:0000313" key="1">
    <source>
        <dbReference type="EMBL" id="CAG8713177.1"/>
    </source>
</evidence>